<proteinExistence type="predicted"/>
<evidence type="ECO:0000313" key="2">
    <source>
        <dbReference type="Proteomes" id="UP000536262"/>
    </source>
</evidence>
<protein>
    <submittedName>
        <fullName evidence="1">Uncharacterized protein</fullName>
    </submittedName>
</protein>
<keyword evidence="2" id="KW-1185">Reference proteome</keyword>
<name>A0A7X0FD17_9HYPH</name>
<dbReference type="EMBL" id="JACHOU010000025">
    <property type="protein sequence ID" value="MBB6357519.1"/>
    <property type="molecule type" value="Genomic_DNA"/>
</dbReference>
<comment type="caution">
    <text evidence="1">The sequence shown here is derived from an EMBL/GenBank/DDBJ whole genome shotgun (WGS) entry which is preliminary data.</text>
</comment>
<dbReference type="AlphaFoldDB" id="A0A7X0FD17"/>
<reference evidence="1 2" key="1">
    <citation type="submission" date="2020-08" db="EMBL/GenBank/DDBJ databases">
        <title>Genomic Encyclopedia of Type Strains, Phase IV (KMG-IV): sequencing the most valuable type-strain genomes for metagenomic binning, comparative biology and taxonomic classification.</title>
        <authorList>
            <person name="Goeker M."/>
        </authorList>
    </citation>
    <scope>NUCLEOTIDE SEQUENCE [LARGE SCALE GENOMIC DNA]</scope>
    <source>
        <strain evidence="1 2">DSM 7051</strain>
    </source>
</reference>
<gene>
    <name evidence="1" type="ORF">GGR00_005342</name>
</gene>
<organism evidence="1 2">
    <name type="scientific">Aminobacter aganoensis</name>
    <dbReference type="NCBI Taxonomy" id="83264"/>
    <lineage>
        <taxon>Bacteria</taxon>
        <taxon>Pseudomonadati</taxon>
        <taxon>Pseudomonadota</taxon>
        <taxon>Alphaproteobacteria</taxon>
        <taxon>Hyphomicrobiales</taxon>
        <taxon>Phyllobacteriaceae</taxon>
        <taxon>Aminobacter</taxon>
    </lineage>
</organism>
<dbReference type="RefSeq" id="WP_184702287.1">
    <property type="nucleotide sequence ID" value="NZ_BAABEG010000005.1"/>
</dbReference>
<dbReference type="Pfam" id="PF20132">
    <property type="entry name" value="DUF6522"/>
    <property type="match status" value="1"/>
</dbReference>
<sequence>MTSIEFGDGEVLVDAAVIAKGLKLKAEAVQEMMREGCITSLCERGTGEDAGCFRLTFFTDNRRFRLVVNEAGRIIQRLGVDFGDRPMPASARIPGR</sequence>
<evidence type="ECO:0000313" key="1">
    <source>
        <dbReference type="EMBL" id="MBB6357519.1"/>
    </source>
</evidence>
<dbReference type="InterPro" id="IPR045389">
    <property type="entry name" value="DUF6522"/>
</dbReference>
<dbReference type="Proteomes" id="UP000536262">
    <property type="component" value="Unassembled WGS sequence"/>
</dbReference>
<accession>A0A7X0FD17</accession>